<gene>
    <name evidence="1" type="ORF">OH76DRAFT_1355987</name>
</gene>
<accession>A0A371D1L4</accession>
<evidence type="ECO:0000313" key="2">
    <source>
        <dbReference type="Proteomes" id="UP000256964"/>
    </source>
</evidence>
<reference evidence="1 2" key="1">
    <citation type="journal article" date="2018" name="Biotechnol. Biofuels">
        <title>Integrative visual omics of the white-rot fungus Polyporus brumalis exposes the biotechnological potential of its oxidative enzymes for delignifying raw plant biomass.</title>
        <authorList>
            <person name="Miyauchi S."/>
            <person name="Rancon A."/>
            <person name="Drula E."/>
            <person name="Hage H."/>
            <person name="Chaduli D."/>
            <person name="Favel A."/>
            <person name="Grisel S."/>
            <person name="Henrissat B."/>
            <person name="Herpoel-Gimbert I."/>
            <person name="Ruiz-Duenas F.J."/>
            <person name="Chevret D."/>
            <person name="Hainaut M."/>
            <person name="Lin J."/>
            <person name="Wang M."/>
            <person name="Pangilinan J."/>
            <person name="Lipzen A."/>
            <person name="Lesage-Meessen L."/>
            <person name="Navarro D."/>
            <person name="Riley R."/>
            <person name="Grigoriev I.V."/>
            <person name="Zhou S."/>
            <person name="Raouche S."/>
            <person name="Rosso M.N."/>
        </authorList>
    </citation>
    <scope>NUCLEOTIDE SEQUENCE [LARGE SCALE GENOMIC DNA]</scope>
    <source>
        <strain evidence="1 2">BRFM 1820</strain>
    </source>
</reference>
<name>A0A371D1L4_9APHY</name>
<dbReference type="EMBL" id="KZ857427">
    <property type="protein sequence ID" value="RDX46427.1"/>
    <property type="molecule type" value="Genomic_DNA"/>
</dbReference>
<organism evidence="1 2">
    <name type="scientific">Lentinus brumalis</name>
    <dbReference type="NCBI Taxonomy" id="2498619"/>
    <lineage>
        <taxon>Eukaryota</taxon>
        <taxon>Fungi</taxon>
        <taxon>Dikarya</taxon>
        <taxon>Basidiomycota</taxon>
        <taxon>Agaricomycotina</taxon>
        <taxon>Agaricomycetes</taxon>
        <taxon>Polyporales</taxon>
        <taxon>Polyporaceae</taxon>
        <taxon>Lentinus</taxon>
    </lineage>
</organism>
<sequence length="342" mass="39426">MTDKRNSLTAYLSQAYLFPLFTQETVPPVRQHAPRWPVMEELNCTAKETRELREVTEMPLLAVENAVRTYFIGFEEKLKTEWPNPNLALPCPETKVLGNPALRRLLVNKEHDFLDALQYFMLKTAAEAVRTIEKQPFDEDELTFIRLRAQGAVTSRKICTLWIFGSPVGLPRVVTQGVVVLSLPPWEFGSGDFQQFARARKQFARGDLDREAPEGPKWSNADKLWALTYDTCKTFGYKWFVVTTYNHWVFGTWSPEWTAAEVTPVLPFDKTRCVTLVELLVFWTQSGRGRVRYWQTAAVRPHWHAHICRSLTQALTPYTIFRMFAVDASPSLLLIQTLYCTV</sequence>
<proteinExistence type="predicted"/>
<dbReference type="OrthoDB" id="2579508at2759"/>
<protein>
    <submittedName>
        <fullName evidence="1">Uncharacterized protein</fullName>
    </submittedName>
</protein>
<dbReference type="Proteomes" id="UP000256964">
    <property type="component" value="Unassembled WGS sequence"/>
</dbReference>
<dbReference type="AlphaFoldDB" id="A0A371D1L4"/>
<keyword evidence="2" id="KW-1185">Reference proteome</keyword>
<evidence type="ECO:0000313" key="1">
    <source>
        <dbReference type="EMBL" id="RDX46427.1"/>
    </source>
</evidence>